<dbReference type="PANTHER" id="PTHR11593">
    <property type="entry name" value="60S RIBOSOMAL PROTEIN L17"/>
    <property type="match status" value="1"/>
</dbReference>
<dbReference type="GO" id="GO:1990904">
    <property type="term" value="C:ribonucleoprotein complex"/>
    <property type="evidence" value="ECO:0007669"/>
    <property type="project" value="UniProtKB-KW"/>
</dbReference>
<protein>
    <submittedName>
        <fullName evidence="4">Putative ribosomal protein L22p/L17e</fullName>
    </submittedName>
</protein>
<reference evidence="4" key="1">
    <citation type="journal article" date="2008" name="ISME J.">
        <title>Genomic patterns of recombination, clonal divergence and environment in marine microbial populations.</title>
        <authorList>
            <person name="Konstantinidis K.T."/>
            <person name="Delong E.F."/>
        </authorList>
    </citation>
    <scope>NUCLEOTIDE SEQUENCE</scope>
</reference>
<sequence>MMLHSAQAYLEKVMKLEAAVPYRRYKKKVGHRSSLFEFHAGGYPVKAAKFVLATLKNLEANAEFKGLDAERIIVQHAAASRGRVIKDFVPRAFGRSSPNYHVLVHIELVGRES</sequence>
<dbReference type="InterPro" id="IPR001063">
    <property type="entry name" value="Ribosomal_uL22"/>
</dbReference>
<gene>
    <name evidence="4" type="ORF">ALOHA_HF4000ANIW141A21ctg1g43</name>
</gene>
<evidence type="ECO:0000313" key="4">
    <source>
        <dbReference type="EMBL" id="ABZ07758.1"/>
    </source>
</evidence>
<proteinExistence type="inferred from homology"/>
<dbReference type="EMBL" id="EU016608">
    <property type="protein sequence ID" value="ABZ07758.1"/>
    <property type="molecule type" value="Genomic_DNA"/>
</dbReference>
<evidence type="ECO:0000256" key="1">
    <source>
        <dbReference type="ARBA" id="ARBA00009451"/>
    </source>
</evidence>
<dbReference type="NCBIfam" id="TIGR01038">
    <property type="entry name" value="uL22_arch_euk"/>
    <property type="match status" value="1"/>
</dbReference>
<dbReference type="InterPro" id="IPR005721">
    <property type="entry name" value="Ribosomal_uL22_euk/arc"/>
</dbReference>
<dbReference type="SUPFAM" id="SSF54843">
    <property type="entry name" value="Ribosomal protein L22"/>
    <property type="match status" value="1"/>
</dbReference>
<keyword evidence="3" id="KW-0687">Ribonucleoprotein</keyword>
<dbReference type="InterPro" id="IPR036394">
    <property type="entry name" value="Ribosomal_uL22_sf"/>
</dbReference>
<organism evidence="4">
    <name type="scientific">uncultured marine microorganism HF4000_ANIW141A21</name>
    <dbReference type="NCBI Taxonomy" id="455535"/>
    <lineage>
        <taxon>unclassified sequences</taxon>
        <taxon>environmental samples</taxon>
    </lineage>
</organism>
<keyword evidence="2 4" id="KW-0689">Ribosomal protein</keyword>
<evidence type="ECO:0000256" key="2">
    <source>
        <dbReference type="ARBA" id="ARBA00022980"/>
    </source>
</evidence>
<dbReference type="Pfam" id="PF00237">
    <property type="entry name" value="Ribosomal_L22"/>
    <property type="match status" value="1"/>
</dbReference>
<evidence type="ECO:0000256" key="3">
    <source>
        <dbReference type="ARBA" id="ARBA00023274"/>
    </source>
</evidence>
<comment type="similarity">
    <text evidence="1">Belongs to the universal ribosomal protein uL22 family.</text>
</comment>
<dbReference type="PANTHER" id="PTHR11593:SF10">
    <property type="entry name" value="60S RIBOSOMAL PROTEIN L17"/>
    <property type="match status" value="1"/>
</dbReference>
<dbReference type="AlphaFoldDB" id="B3T599"/>
<dbReference type="Gene3D" id="3.90.470.10">
    <property type="entry name" value="Ribosomal protein L22/L17"/>
    <property type="match status" value="1"/>
</dbReference>
<dbReference type="GO" id="GO:0003735">
    <property type="term" value="F:structural constituent of ribosome"/>
    <property type="evidence" value="ECO:0007669"/>
    <property type="project" value="InterPro"/>
</dbReference>
<dbReference type="InterPro" id="IPR057265">
    <property type="entry name" value="Ribosomal_uL22_arc-type"/>
</dbReference>
<name>B3T599_9ZZZZ</name>
<dbReference type="NCBIfam" id="NF003260">
    <property type="entry name" value="PRK04223.1"/>
    <property type="match status" value="1"/>
</dbReference>
<accession>B3T599</accession>